<feature type="active site" description="Acyl-thioester intermediate" evidence="2">
    <location>
        <position position="210"/>
    </location>
</feature>
<evidence type="ECO:0000256" key="4">
    <source>
        <dbReference type="SAM" id="Phobius"/>
    </source>
</evidence>
<dbReference type="Proteomes" id="UP000244893">
    <property type="component" value="Unassembled WGS sequence"/>
</dbReference>
<dbReference type="OrthoDB" id="5242879at2"/>
<feature type="active site" description="Proton donor/acceptor" evidence="2">
    <location>
        <position position="142"/>
    </location>
</feature>
<organism evidence="5 6">
    <name type="scientific">Amnibacterium flavum</name>
    <dbReference type="NCBI Taxonomy" id="2173173"/>
    <lineage>
        <taxon>Bacteria</taxon>
        <taxon>Bacillati</taxon>
        <taxon>Actinomycetota</taxon>
        <taxon>Actinomycetes</taxon>
        <taxon>Micrococcales</taxon>
        <taxon>Microbacteriaceae</taxon>
        <taxon>Amnibacterium</taxon>
    </lineage>
</organism>
<dbReference type="SUPFAM" id="SSF63817">
    <property type="entry name" value="Sortase"/>
    <property type="match status" value="1"/>
</dbReference>
<sequence length="248" mass="26201">MSVLGVGGEILVTAGVLVLLFIGWQLWWNDWILAGTQTSAAQEQSREWHDVRDPAVPPSPQASPDSTAAPAPQDFGAPVVAEAPGDGEVVANLYVPRFGESYVRTVAEGTGTNVLNSTRLGIGHYPGTQMPGEVGNFAIAAHRSAYGGGMHLINELRLGDPIVVETADGWYTYKFTNLEYVLPSAVSVLNQVPQAPDAIPGDRIITLTSCNPLYSTSERIIAYGVFDSWRPSSAGPPAEIAAAVAAEG</sequence>
<dbReference type="Gene3D" id="2.40.260.10">
    <property type="entry name" value="Sortase"/>
    <property type="match status" value="1"/>
</dbReference>
<accession>A0A2V1HSB5</accession>
<dbReference type="InterPro" id="IPR053465">
    <property type="entry name" value="Sortase_Class_E"/>
</dbReference>
<reference evidence="5 6" key="1">
    <citation type="submission" date="2018-05" db="EMBL/GenBank/DDBJ databases">
        <title>Amnibacterium sp. M8JJ-5, whole genome shotgun sequence.</title>
        <authorList>
            <person name="Tuo L."/>
        </authorList>
    </citation>
    <scope>NUCLEOTIDE SEQUENCE [LARGE SCALE GENOMIC DNA]</scope>
    <source>
        <strain evidence="5 6">M8JJ-5</strain>
    </source>
</reference>
<dbReference type="InterPro" id="IPR005754">
    <property type="entry name" value="Sortase"/>
</dbReference>
<evidence type="ECO:0000313" key="6">
    <source>
        <dbReference type="Proteomes" id="UP000244893"/>
    </source>
</evidence>
<comment type="caution">
    <text evidence="5">The sequence shown here is derived from an EMBL/GenBank/DDBJ whole genome shotgun (WGS) entry which is preliminary data.</text>
</comment>
<evidence type="ECO:0000256" key="1">
    <source>
        <dbReference type="ARBA" id="ARBA00022801"/>
    </source>
</evidence>
<dbReference type="InterPro" id="IPR023365">
    <property type="entry name" value="Sortase_dom-sf"/>
</dbReference>
<feature type="compositionally biased region" description="Basic and acidic residues" evidence="3">
    <location>
        <begin position="44"/>
        <end position="53"/>
    </location>
</feature>
<keyword evidence="4" id="KW-1133">Transmembrane helix</keyword>
<keyword evidence="4" id="KW-0472">Membrane</keyword>
<keyword evidence="6" id="KW-1185">Reference proteome</keyword>
<dbReference type="NCBIfam" id="NF033747">
    <property type="entry name" value="class_E_sortase"/>
    <property type="match status" value="1"/>
</dbReference>
<dbReference type="CDD" id="cd05830">
    <property type="entry name" value="Sortase_E"/>
    <property type="match status" value="1"/>
</dbReference>
<gene>
    <name evidence="5" type="ORF">DDQ50_03030</name>
</gene>
<protein>
    <submittedName>
        <fullName evidence="5">Class E sortase</fullName>
    </submittedName>
</protein>
<feature type="transmembrane region" description="Helical" evidence="4">
    <location>
        <begin position="6"/>
        <end position="27"/>
    </location>
</feature>
<name>A0A2V1HSB5_9MICO</name>
<dbReference type="InterPro" id="IPR042003">
    <property type="entry name" value="Sortase_E"/>
</dbReference>
<dbReference type="GO" id="GO:0016787">
    <property type="term" value="F:hydrolase activity"/>
    <property type="evidence" value="ECO:0007669"/>
    <property type="project" value="UniProtKB-KW"/>
</dbReference>
<evidence type="ECO:0000256" key="3">
    <source>
        <dbReference type="SAM" id="MobiDB-lite"/>
    </source>
</evidence>
<dbReference type="AlphaFoldDB" id="A0A2V1HSB5"/>
<proteinExistence type="predicted"/>
<keyword evidence="1" id="KW-0378">Hydrolase</keyword>
<feature type="region of interest" description="Disordered" evidence="3">
    <location>
        <begin position="43"/>
        <end position="76"/>
    </location>
</feature>
<keyword evidence="4" id="KW-0812">Transmembrane</keyword>
<evidence type="ECO:0000256" key="2">
    <source>
        <dbReference type="PIRSR" id="PIRSR605754-1"/>
    </source>
</evidence>
<dbReference type="EMBL" id="QEOP01000001">
    <property type="protein sequence ID" value="PVZ95495.1"/>
    <property type="molecule type" value="Genomic_DNA"/>
</dbReference>
<evidence type="ECO:0000313" key="5">
    <source>
        <dbReference type="EMBL" id="PVZ95495.1"/>
    </source>
</evidence>
<dbReference type="Pfam" id="PF04203">
    <property type="entry name" value="Sortase"/>
    <property type="match status" value="1"/>
</dbReference>